<dbReference type="RefSeq" id="WP_160943174.1">
    <property type="nucleotide sequence ID" value="NZ_CP063310.1"/>
</dbReference>
<dbReference type="Proteomes" id="UP000478463">
    <property type="component" value="Chromosome"/>
</dbReference>
<evidence type="ECO:0000313" key="1">
    <source>
        <dbReference type="EMBL" id="QOS69400.1"/>
    </source>
</evidence>
<name>A0A6L7IW79_9ACTN</name>
<dbReference type="EMBL" id="CP063310">
    <property type="protein sequence ID" value="QOS69400.1"/>
    <property type="molecule type" value="Genomic_DNA"/>
</dbReference>
<sequence length="502" mass="50875">MRDVRLLLWLRVRHARSAIDRALHLAGAGIDDGGWGERAYQLYAVGIMAVWFALMAAALVDAIQGAFAGLDAAVCALAVRFALLVPAFVLLRSGIAGVRTTPLKLSHPDIAYLAASAVSARALVGMAAGVQALAAAAAGGAAGFLLGVGLESAAVLAAPPAAVALAGAAVAAAAAALGWVAGLARLARARWTGWNAAAAVAALAVAAAAWCALVLSAHASALLAPAAFAALAAGGALAVALAALALFLLAPRADMTRVIDENSLHADLCRFGVLSPLDRSDIAEYQRRRKLAARPARFSLPSGEGRRALVQRAVLSHARQYDGIPSLLMQGAFAVPLGVLALLGAGGPALFVFWLPVAVLMPQGAREATRAFRDDLRNRLVRDRLPFGVLELLVFDTLPAFVLTTVLACAVAAVAAPAGASPLAAAALAALLNAALLLSCGLDAVRPFPGGPRLCYEYGALALVGVGFALALFAPLPAVLAGVALFAAAVALVVRNGSECAR</sequence>
<evidence type="ECO:0000313" key="2">
    <source>
        <dbReference type="Proteomes" id="UP000478463"/>
    </source>
</evidence>
<accession>A0A6L7IW79</accession>
<dbReference type="KEGG" id="egd:GS424_006025"/>
<reference evidence="1 2" key="1">
    <citation type="submission" date="2020-10" db="EMBL/GenBank/DDBJ databases">
        <title>Eggerthella sp. nov., isolated from human feces.</title>
        <authorList>
            <person name="Yajun G."/>
        </authorList>
    </citation>
    <scope>NUCLEOTIDE SEQUENCE [LARGE SCALE GENOMIC DNA]</scope>
    <source>
        <strain evidence="1 2">HF-1101</strain>
    </source>
</reference>
<gene>
    <name evidence="1" type="ORF">GS424_006025</name>
</gene>
<protein>
    <submittedName>
        <fullName evidence="1">Uncharacterized protein</fullName>
    </submittedName>
</protein>
<organism evidence="1 2">
    <name type="scientific">Eggerthella guodeyinii</name>
    <dbReference type="NCBI Taxonomy" id="2690837"/>
    <lineage>
        <taxon>Bacteria</taxon>
        <taxon>Bacillati</taxon>
        <taxon>Actinomycetota</taxon>
        <taxon>Coriobacteriia</taxon>
        <taxon>Eggerthellales</taxon>
        <taxon>Eggerthellaceae</taxon>
        <taxon>Eggerthella</taxon>
    </lineage>
</organism>
<dbReference type="AlphaFoldDB" id="A0A6L7IW79"/>
<proteinExistence type="predicted"/>